<comment type="caution">
    <text evidence="2">The sequence shown here is derived from an EMBL/GenBank/DDBJ whole genome shotgun (WGS) entry which is preliminary data.</text>
</comment>
<dbReference type="CDD" id="cd20292">
    <property type="entry name" value="cupin_QdtA-like"/>
    <property type="match status" value="1"/>
</dbReference>
<protein>
    <submittedName>
        <fullName evidence="2">Sugar 3,4-ketoisomerase</fullName>
    </submittedName>
</protein>
<dbReference type="InterPro" id="IPR008894">
    <property type="entry name" value="QdtA_cupin_dom"/>
</dbReference>
<keyword evidence="3" id="KW-1185">Reference proteome</keyword>
<dbReference type="InterPro" id="IPR011051">
    <property type="entry name" value="RmlC_Cupin_sf"/>
</dbReference>
<evidence type="ECO:0000313" key="3">
    <source>
        <dbReference type="Proteomes" id="UP001597218"/>
    </source>
</evidence>
<name>A0ABW4SDR5_9BACL</name>
<gene>
    <name evidence="2" type="ORF">ACFSFY_05460</name>
</gene>
<proteinExistence type="predicted"/>
<sequence>MGKELMETTLRGSELLKLEEFGDERGSLIALEALKNVPFDIKRVFYIYNTNPDSPRGFHAMIDSYQVMVCVNGSVDVVLDNGTERQTFPLSSIHQGLFVDKMIWHEMHNFSEDCILMVLTNNPYTEEDNLIGYENYLEMIK</sequence>
<dbReference type="Pfam" id="PF05523">
    <property type="entry name" value="FdtA"/>
    <property type="match status" value="1"/>
</dbReference>
<reference evidence="3" key="1">
    <citation type="journal article" date="2019" name="Int. J. Syst. Evol. Microbiol.">
        <title>The Global Catalogue of Microorganisms (GCM) 10K type strain sequencing project: providing services to taxonomists for standard genome sequencing and annotation.</title>
        <authorList>
            <consortium name="The Broad Institute Genomics Platform"/>
            <consortium name="The Broad Institute Genome Sequencing Center for Infectious Disease"/>
            <person name="Wu L."/>
            <person name="Ma J."/>
        </authorList>
    </citation>
    <scope>NUCLEOTIDE SEQUENCE [LARGE SCALE GENOMIC DNA]</scope>
    <source>
        <strain evidence="3">CGMCC 4.7177</strain>
    </source>
</reference>
<dbReference type="InterPro" id="IPR014710">
    <property type="entry name" value="RmlC-like_jellyroll"/>
</dbReference>
<dbReference type="Proteomes" id="UP001597218">
    <property type="component" value="Unassembled WGS sequence"/>
</dbReference>
<dbReference type="SUPFAM" id="SSF51182">
    <property type="entry name" value="RmlC-like cupins"/>
    <property type="match status" value="1"/>
</dbReference>
<dbReference type="RefSeq" id="WP_381536170.1">
    <property type="nucleotide sequence ID" value="NZ_JBHUGI010000010.1"/>
</dbReference>
<accession>A0ABW4SDR5</accession>
<dbReference type="Gene3D" id="2.60.120.10">
    <property type="entry name" value="Jelly Rolls"/>
    <property type="match status" value="1"/>
</dbReference>
<feature type="domain" description="Sugar 3,4-ketoisomerase QdtA cupin" evidence="1">
    <location>
        <begin position="13"/>
        <end position="140"/>
    </location>
</feature>
<evidence type="ECO:0000259" key="1">
    <source>
        <dbReference type="Pfam" id="PF05523"/>
    </source>
</evidence>
<evidence type="ECO:0000313" key="2">
    <source>
        <dbReference type="EMBL" id="MFD1927511.1"/>
    </source>
</evidence>
<organism evidence="2 3">
    <name type="scientific">Sporosarcina siberiensis</name>
    <dbReference type="NCBI Taxonomy" id="1365606"/>
    <lineage>
        <taxon>Bacteria</taxon>
        <taxon>Bacillati</taxon>
        <taxon>Bacillota</taxon>
        <taxon>Bacilli</taxon>
        <taxon>Bacillales</taxon>
        <taxon>Caryophanaceae</taxon>
        <taxon>Sporosarcina</taxon>
    </lineage>
</organism>
<dbReference type="EMBL" id="JBHUGI010000010">
    <property type="protein sequence ID" value="MFD1927511.1"/>
    <property type="molecule type" value="Genomic_DNA"/>
</dbReference>